<dbReference type="EC" id="3.1.1.-" evidence="5"/>
<keyword evidence="5" id="KW-0732">Signal</keyword>
<organism evidence="6 7">
    <name type="scientific">Ceratopteris richardii</name>
    <name type="common">Triangle waterfern</name>
    <dbReference type="NCBI Taxonomy" id="49495"/>
    <lineage>
        <taxon>Eukaryota</taxon>
        <taxon>Viridiplantae</taxon>
        <taxon>Streptophyta</taxon>
        <taxon>Embryophyta</taxon>
        <taxon>Tracheophyta</taxon>
        <taxon>Polypodiopsida</taxon>
        <taxon>Polypodiidae</taxon>
        <taxon>Polypodiales</taxon>
        <taxon>Pteridineae</taxon>
        <taxon>Pteridaceae</taxon>
        <taxon>Parkerioideae</taxon>
        <taxon>Ceratopteris</taxon>
    </lineage>
</organism>
<comment type="similarity">
    <text evidence="3 5">Belongs to the pectinacetylesterase family.</text>
</comment>
<dbReference type="OrthoDB" id="2015280at2759"/>
<keyword evidence="7" id="KW-1185">Reference proteome</keyword>
<dbReference type="GO" id="GO:0071555">
    <property type="term" value="P:cell wall organization"/>
    <property type="evidence" value="ECO:0007669"/>
    <property type="project" value="UniProtKB-KW"/>
</dbReference>
<dbReference type="Proteomes" id="UP000825935">
    <property type="component" value="Chromosome 6"/>
</dbReference>
<dbReference type="GO" id="GO:0016787">
    <property type="term" value="F:hydrolase activity"/>
    <property type="evidence" value="ECO:0007669"/>
    <property type="project" value="UniProtKB-KW"/>
</dbReference>
<gene>
    <name evidence="6" type="ORF">KP509_06G056400</name>
</gene>
<keyword evidence="5" id="KW-0964">Secreted</keyword>
<dbReference type="PANTHER" id="PTHR21562:SF67">
    <property type="entry name" value="PECTIN ACETYLESTERASE"/>
    <property type="match status" value="1"/>
</dbReference>
<keyword evidence="5" id="KW-0961">Cell wall biogenesis/degradation</keyword>
<accession>A0A8T2UGA3</accession>
<evidence type="ECO:0000256" key="3">
    <source>
        <dbReference type="ARBA" id="ARBA00005784"/>
    </source>
</evidence>
<evidence type="ECO:0000313" key="6">
    <source>
        <dbReference type="EMBL" id="KAH7435261.1"/>
    </source>
</evidence>
<dbReference type="PANTHER" id="PTHR21562">
    <property type="entry name" value="NOTUM-RELATED"/>
    <property type="match status" value="1"/>
</dbReference>
<evidence type="ECO:0000256" key="5">
    <source>
        <dbReference type="RuleBase" id="RU363114"/>
    </source>
</evidence>
<name>A0A8T2UGA3_CERRI</name>
<evidence type="ECO:0000313" key="7">
    <source>
        <dbReference type="Proteomes" id="UP000825935"/>
    </source>
</evidence>
<evidence type="ECO:0000256" key="1">
    <source>
        <dbReference type="ARBA" id="ARBA00003534"/>
    </source>
</evidence>
<protein>
    <recommendedName>
        <fullName evidence="5">Pectin acetylesterase</fullName>
        <ecNumber evidence="5">3.1.1.-</ecNumber>
    </recommendedName>
</protein>
<reference evidence="6" key="1">
    <citation type="submission" date="2021-08" db="EMBL/GenBank/DDBJ databases">
        <title>WGS assembly of Ceratopteris richardii.</title>
        <authorList>
            <person name="Marchant D.B."/>
            <person name="Chen G."/>
            <person name="Jenkins J."/>
            <person name="Shu S."/>
            <person name="Leebens-Mack J."/>
            <person name="Grimwood J."/>
            <person name="Schmutz J."/>
            <person name="Soltis P."/>
            <person name="Soltis D."/>
            <person name="Chen Z.-H."/>
        </authorList>
    </citation>
    <scope>NUCLEOTIDE SEQUENCE</scope>
    <source>
        <strain evidence="6">Whitten #5841</strain>
        <tissue evidence="6">Leaf</tissue>
    </source>
</reference>
<proteinExistence type="inferred from homology"/>
<feature type="chain" id="PRO_5035963893" description="Pectin acetylesterase" evidence="5">
    <location>
        <begin position="28"/>
        <end position="393"/>
    </location>
</feature>
<dbReference type="EMBL" id="CM035411">
    <property type="protein sequence ID" value="KAH7435261.1"/>
    <property type="molecule type" value="Genomic_DNA"/>
</dbReference>
<evidence type="ECO:0000256" key="2">
    <source>
        <dbReference type="ARBA" id="ARBA00004191"/>
    </source>
</evidence>
<dbReference type="Pfam" id="PF03283">
    <property type="entry name" value="PAE"/>
    <property type="match status" value="1"/>
</dbReference>
<keyword evidence="4 5" id="KW-0134">Cell wall</keyword>
<keyword evidence="5" id="KW-0378">Hydrolase</keyword>
<dbReference type="AlphaFoldDB" id="A0A8T2UGA3"/>
<feature type="signal peptide" evidence="5">
    <location>
        <begin position="1"/>
        <end position="27"/>
    </location>
</feature>
<sequence length="393" mass="43743">MQTFRNLFCVAFLLPLMLLSRYRLALAQAPLVYLSNAKDAVCLDGSPPAYSMEMGSGSGKDSWIVHLQGGGWCNTLDDCLQRSTTYLGSSKYMTAFGFGGILSNSMAYNPDFYNWNRVYVRYCDGGAFSGDVETGVQVTNGGKTSTLYFRGRMVWEAIIDDLLSKGMSSADRAILSGDSAGGSSVIFHCNRFRKKMPSSTDVRCLSDAGYFMDIPNLANGYSFQQFFDDIVALHKITMLPSGCTSQRSLGQCYFPEYSLQYVTPPIFLLQSPYDNFQVRYILAPTGTYSGGSWDACKQALLGCSSSQLSIIQGQLRARMLDSLNSFIGNKNWGMYMISCYYHTQVVDTFIWNSNSKINSLTPAQAFSRWYFQRELVQEVDCPFPCNPTCISTS</sequence>
<comment type="caution">
    <text evidence="6">The sequence shown here is derived from an EMBL/GenBank/DDBJ whole genome shotgun (WGS) entry which is preliminary data.</text>
</comment>
<dbReference type="InterPro" id="IPR004963">
    <property type="entry name" value="PAE/NOTUM"/>
</dbReference>
<comment type="subcellular location">
    <subcellularLocation>
        <location evidence="2 5">Secreted</location>
        <location evidence="2 5">Cell wall</location>
    </subcellularLocation>
</comment>
<dbReference type="OMA" id="CTILIVN"/>
<comment type="function">
    <text evidence="1 5">Hydrolyzes acetyl esters in homogalacturonan regions of pectin. In type I primary cell wall, galacturonic acid residues of pectin can be acetylated at the O-2 and O-3 positions. Decreasing the degree of acetylation of pectin gels in vitro alters their physical properties.</text>
</comment>
<evidence type="ECO:0000256" key="4">
    <source>
        <dbReference type="ARBA" id="ARBA00022512"/>
    </source>
</evidence>